<accession>A0AAJ0F6R5</accession>
<protein>
    <recommendedName>
        <fullName evidence="1">HD/PDEase domain-containing protein</fullName>
    </recommendedName>
</protein>
<organism evidence="2 3">
    <name type="scientific">Echria macrotheca</name>
    <dbReference type="NCBI Taxonomy" id="438768"/>
    <lineage>
        <taxon>Eukaryota</taxon>
        <taxon>Fungi</taxon>
        <taxon>Dikarya</taxon>
        <taxon>Ascomycota</taxon>
        <taxon>Pezizomycotina</taxon>
        <taxon>Sordariomycetes</taxon>
        <taxon>Sordariomycetidae</taxon>
        <taxon>Sordariales</taxon>
        <taxon>Schizotheciaceae</taxon>
        <taxon>Echria</taxon>
    </lineage>
</organism>
<evidence type="ECO:0000313" key="2">
    <source>
        <dbReference type="EMBL" id="KAK1750404.1"/>
    </source>
</evidence>
<dbReference type="GO" id="GO:0008832">
    <property type="term" value="F:dGTPase activity"/>
    <property type="evidence" value="ECO:0007669"/>
    <property type="project" value="TreeGrafter"/>
</dbReference>
<sequence>MSPTPEPGYFQTLEYHADNTVTIRDDLYGTHTIAESALVALLHSQPLTRLSGVHQHGITGLLGLTPKVTRLEHSVGAFLLVRMAGASVAEQAAALLHDVSHTVLSHVIDWALSRPGVGEEESFHEVHKARYVRGMTSLVEILGRHGLGEEVLHEEKFPLVEMVAPHLCADRLDYGLRDAVGFGKLSREDARRVVEDLVALPGPEAPGRMLVLRDVELALGLARGYLAVDREVWSNPRHIDMYRRAGEVIGSAVRGGAIPLERLWTSSDREFWEELRRVTDDAGREVMRQLEEEGLQKAEESLGLPKRTKVRTIDPDVYATPPGETEAVCRPLSEWLPAWAAERDEYIAARKRIIGL</sequence>
<proteinExistence type="predicted"/>
<evidence type="ECO:0000313" key="3">
    <source>
        <dbReference type="Proteomes" id="UP001239445"/>
    </source>
</evidence>
<dbReference type="Gene3D" id="1.10.3210.10">
    <property type="entry name" value="Hypothetical protein af1432"/>
    <property type="match status" value="1"/>
</dbReference>
<dbReference type="InterPro" id="IPR003607">
    <property type="entry name" value="HD/PDEase_dom"/>
</dbReference>
<name>A0AAJ0F6R5_9PEZI</name>
<dbReference type="AlphaFoldDB" id="A0AAJ0F6R5"/>
<dbReference type="EMBL" id="MU839847">
    <property type="protein sequence ID" value="KAK1750404.1"/>
    <property type="molecule type" value="Genomic_DNA"/>
</dbReference>
<dbReference type="SUPFAM" id="SSF109604">
    <property type="entry name" value="HD-domain/PDEase-like"/>
    <property type="match status" value="1"/>
</dbReference>
<feature type="domain" description="HD/PDEase" evidence="1">
    <location>
        <begin position="66"/>
        <end position="184"/>
    </location>
</feature>
<evidence type="ECO:0000259" key="1">
    <source>
        <dbReference type="SMART" id="SM00471"/>
    </source>
</evidence>
<keyword evidence="3" id="KW-1185">Reference proteome</keyword>
<dbReference type="Proteomes" id="UP001239445">
    <property type="component" value="Unassembled WGS sequence"/>
</dbReference>
<dbReference type="PANTHER" id="PTHR11373:SF4">
    <property type="entry name" value="DEOXYNUCLEOSIDE TRIPHOSPHATE TRIPHOSPHOHYDROLASE SAMHD1"/>
    <property type="match status" value="1"/>
</dbReference>
<dbReference type="InterPro" id="IPR050135">
    <property type="entry name" value="dGTPase-like"/>
</dbReference>
<gene>
    <name evidence="2" type="ORF">QBC47DRAFT_353365</name>
</gene>
<dbReference type="GO" id="GO:0006203">
    <property type="term" value="P:dGTP catabolic process"/>
    <property type="evidence" value="ECO:0007669"/>
    <property type="project" value="TreeGrafter"/>
</dbReference>
<dbReference type="PANTHER" id="PTHR11373">
    <property type="entry name" value="DEOXYNUCLEOSIDE TRIPHOSPHATE TRIPHOSPHOHYDROLASE"/>
    <property type="match status" value="1"/>
</dbReference>
<comment type="caution">
    <text evidence="2">The sequence shown here is derived from an EMBL/GenBank/DDBJ whole genome shotgun (WGS) entry which is preliminary data.</text>
</comment>
<dbReference type="SMART" id="SM00471">
    <property type="entry name" value="HDc"/>
    <property type="match status" value="1"/>
</dbReference>
<dbReference type="GO" id="GO:0005634">
    <property type="term" value="C:nucleus"/>
    <property type="evidence" value="ECO:0007669"/>
    <property type="project" value="TreeGrafter"/>
</dbReference>
<reference evidence="2" key="1">
    <citation type="submission" date="2023-06" db="EMBL/GenBank/DDBJ databases">
        <title>Genome-scale phylogeny and comparative genomics of the fungal order Sordariales.</title>
        <authorList>
            <consortium name="Lawrence Berkeley National Laboratory"/>
            <person name="Hensen N."/>
            <person name="Bonometti L."/>
            <person name="Westerberg I."/>
            <person name="Brannstrom I.O."/>
            <person name="Guillou S."/>
            <person name="Cros-Aarteil S."/>
            <person name="Calhoun S."/>
            <person name="Haridas S."/>
            <person name="Kuo A."/>
            <person name="Mondo S."/>
            <person name="Pangilinan J."/>
            <person name="Riley R."/>
            <person name="Labutti K."/>
            <person name="Andreopoulos B."/>
            <person name="Lipzen A."/>
            <person name="Chen C."/>
            <person name="Yanf M."/>
            <person name="Daum C."/>
            <person name="Ng V."/>
            <person name="Clum A."/>
            <person name="Steindorff A."/>
            <person name="Ohm R."/>
            <person name="Martin F."/>
            <person name="Silar P."/>
            <person name="Natvig D."/>
            <person name="Lalanne C."/>
            <person name="Gautier V."/>
            <person name="Ament-Velasquez S.L."/>
            <person name="Kruys A."/>
            <person name="Hutchinson M.I."/>
            <person name="Powell A.J."/>
            <person name="Barry K."/>
            <person name="Miller A.N."/>
            <person name="Grigoriev I.V."/>
            <person name="Debuchy R."/>
            <person name="Gladieux P."/>
            <person name="Thoren M.H."/>
            <person name="Johannesson H."/>
        </authorList>
    </citation>
    <scope>NUCLEOTIDE SEQUENCE</scope>
    <source>
        <strain evidence="2">PSN4</strain>
    </source>
</reference>
<dbReference type="CDD" id="cd00077">
    <property type="entry name" value="HDc"/>
    <property type="match status" value="1"/>
</dbReference>